<name>A0AAF0AVH3_9SCHI</name>
<evidence type="ECO:0000313" key="7">
    <source>
        <dbReference type="Proteomes" id="UP001212411"/>
    </source>
</evidence>
<dbReference type="Gene3D" id="3.30.70.330">
    <property type="match status" value="3"/>
</dbReference>
<evidence type="ECO:0000256" key="3">
    <source>
        <dbReference type="PROSITE-ProRule" id="PRU00176"/>
    </source>
</evidence>
<dbReference type="Pfam" id="PF00076">
    <property type="entry name" value="RRM_1"/>
    <property type="match status" value="3"/>
</dbReference>
<feature type="region of interest" description="Disordered" evidence="4">
    <location>
        <begin position="1"/>
        <end position="81"/>
    </location>
</feature>
<feature type="domain" description="RRM" evidence="5">
    <location>
        <begin position="182"/>
        <end position="261"/>
    </location>
</feature>
<dbReference type="CDD" id="cd12344">
    <property type="entry name" value="RRM1_SECp43_like"/>
    <property type="match status" value="1"/>
</dbReference>
<dbReference type="GO" id="GO:0005829">
    <property type="term" value="C:cytosol"/>
    <property type="evidence" value="ECO:0007669"/>
    <property type="project" value="TreeGrafter"/>
</dbReference>
<protein>
    <submittedName>
        <fullName evidence="6">Splicing factor Cxr1</fullName>
    </submittedName>
</protein>
<dbReference type="InterPro" id="IPR012677">
    <property type="entry name" value="Nucleotide-bd_a/b_plait_sf"/>
</dbReference>
<dbReference type="PANTHER" id="PTHR47640">
    <property type="entry name" value="TRNA SELENOCYSTEINE 1-ASSOCIATED PROTEIN 1-RELATED-RELATED"/>
    <property type="match status" value="1"/>
</dbReference>
<dbReference type="InterPro" id="IPR035979">
    <property type="entry name" value="RBD_domain_sf"/>
</dbReference>
<dbReference type="GeneID" id="80874046"/>
<reference evidence="6 7" key="1">
    <citation type="journal article" date="2023" name="G3 (Bethesda)">
        <title>A high-quality reference genome for the fission yeast Schizosaccharomyces osmophilus.</title>
        <authorList>
            <person name="Jia G.S."/>
            <person name="Zhang W.C."/>
            <person name="Liang Y."/>
            <person name="Liu X.H."/>
            <person name="Rhind N."/>
            <person name="Pidoux A."/>
            <person name="Brysch-Herzberg M."/>
            <person name="Du L.L."/>
        </authorList>
    </citation>
    <scope>NUCLEOTIDE SEQUENCE [LARGE SCALE GENOMIC DNA]</scope>
    <source>
        <strain evidence="6 7">CBS 15793</strain>
    </source>
</reference>
<organism evidence="6 7">
    <name type="scientific">Schizosaccharomyces osmophilus</name>
    <dbReference type="NCBI Taxonomy" id="2545709"/>
    <lineage>
        <taxon>Eukaryota</taxon>
        <taxon>Fungi</taxon>
        <taxon>Dikarya</taxon>
        <taxon>Ascomycota</taxon>
        <taxon>Taphrinomycotina</taxon>
        <taxon>Schizosaccharomycetes</taxon>
        <taxon>Schizosaccharomycetales</taxon>
        <taxon>Schizosaccharomycetaceae</taxon>
        <taxon>Schizosaccharomyces</taxon>
    </lineage>
</organism>
<gene>
    <name evidence="6" type="primary">cxr1</name>
    <name evidence="6" type="ORF">SOMG_00563</name>
</gene>
<dbReference type="KEGG" id="som:SOMG_00563"/>
<evidence type="ECO:0000256" key="4">
    <source>
        <dbReference type="SAM" id="MobiDB-lite"/>
    </source>
</evidence>
<accession>A0AAF0AVH3</accession>
<keyword evidence="7" id="KW-1185">Reference proteome</keyword>
<dbReference type="SUPFAM" id="SSF54928">
    <property type="entry name" value="RNA-binding domain, RBD"/>
    <property type="match status" value="2"/>
</dbReference>
<evidence type="ECO:0000259" key="5">
    <source>
        <dbReference type="PROSITE" id="PS50102"/>
    </source>
</evidence>
<evidence type="ECO:0000256" key="1">
    <source>
        <dbReference type="ARBA" id="ARBA00022737"/>
    </source>
</evidence>
<keyword evidence="2 3" id="KW-0694">RNA-binding</keyword>
<dbReference type="InterPro" id="IPR000504">
    <property type="entry name" value="RRM_dom"/>
</dbReference>
<dbReference type="PANTHER" id="PTHR47640:SF10">
    <property type="entry name" value="TRNA SELENOCYSTEINE 1-ASSOCIATED PROTEIN 1-RELATED"/>
    <property type="match status" value="1"/>
</dbReference>
<dbReference type="FunFam" id="3.30.70.330:FF:000159">
    <property type="entry name" value="tRNA selenocysteine 1-associated protein 1"/>
    <property type="match status" value="1"/>
</dbReference>
<dbReference type="SMART" id="SM00360">
    <property type="entry name" value="RRM"/>
    <property type="match status" value="3"/>
</dbReference>
<dbReference type="GO" id="GO:0006376">
    <property type="term" value="P:mRNA splice site recognition"/>
    <property type="evidence" value="ECO:0007669"/>
    <property type="project" value="TreeGrafter"/>
</dbReference>
<feature type="compositionally biased region" description="Polar residues" evidence="4">
    <location>
        <begin position="17"/>
        <end position="44"/>
    </location>
</feature>
<proteinExistence type="predicted"/>
<feature type="region of interest" description="Disordered" evidence="4">
    <location>
        <begin position="450"/>
        <end position="479"/>
    </location>
</feature>
<feature type="domain" description="RRM" evidence="5">
    <location>
        <begin position="89"/>
        <end position="168"/>
    </location>
</feature>
<dbReference type="AlphaFoldDB" id="A0AAF0AVH3"/>
<sequence>MTSVQSEQGSVPEPSFENPSTTPRIQDSPSPTMKRTPQDLSTKPENGFFDREPSFEPFGDNDPSSLDGPSEDNISSIPVISEPASHEKTTLWMGELEPWLNEMFIQQTWASLGHNVIIKLIQNKFTGLNSGYCFIDFSTHEEAKAAMEYNGKPLPGTNRLFKLNWASGGGIGGRSSSKTPEYSLFVGDLSPVVTERMLFSLFASEYPSCKSVKIMTDPSTRNSRGYGFVRFTDETEQKSALTEMQGKICGDRPIRVGIATPKSKAQVISPVGLMPLNLQPMGFYNPSQSMPHPMPQPVPQYPDATNSTVFVGSLSKNVSENDLHALFQNFGDITYVKIPPGKGCGFVQFVSHQSAELAIAQLQGYPLGNSRIRLSWGRNQNSSLNPPPVVAYHSQVSPASVPAAPLFPTVGMPAQAPFSPYAAMTSSPLPMPAVAPMNLEVPMQSSSYLPEQAYAPSPSNPMSPGAVTPIDDSFPAMRQ</sequence>
<feature type="domain" description="RRM" evidence="5">
    <location>
        <begin position="307"/>
        <end position="379"/>
    </location>
</feature>
<dbReference type="GO" id="GO:0003729">
    <property type="term" value="F:mRNA binding"/>
    <property type="evidence" value="ECO:0007669"/>
    <property type="project" value="InterPro"/>
</dbReference>
<dbReference type="Proteomes" id="UP001212411">
    <property type="component" value="Chromosome 1"/>
</dbReference>
<evidence type="ECO:0000256" key="2">
    <source>
        <dbReference type="ARBA" id="ARBA00022884"/>
    </source>
</evidence>
<dbReference type="EMBL" id="CP115611">
    <property type="protein sequence ID" value="WBW71990.1"/>
    <property type="molecule type" value="Genomic_DNA"/>
</dbReference>
<dbReference type="InterPro" id="IPR050825">
    <property type="entry name" value="RBM42_RBP45_47-like"/>
</dbReference>
<keyword evidence="1" id="KW-0677">Repeat</keyword>
<evidence type="ECO:0000313" key="6">
    <source>
        <dbReference type="EMBL" id="WBW71990.1"/>
    </source>
</evidence>
<dbReference type="RefSeq" id="XP_056036233.1">
    <property type="nucleotide sequence ID" value="XM_056179357.1"/>
</dbReference>
<dbReference type="PROSITE" id="PS50102">
    <property type="entry name" value="RRM"/>
    <property type="match status" value="3"/>
</dbReference>